<gene>
    <name evidence="1" type="ORF">HPB49_001184</name>
</gene>
<reference evidence="1" key="1">
    <citation type="submission" date="2020-05" db="EMBL/GenBank/DDBJ databases">
        <title>Large-scale comparative analyses of tick genomes elucidate their genetic diversity and vector capacities.</title>
        <authorList>
            <person name="Jia N."/>
            <person name="Wang J."/>
            <person name="Shi W."/>
            <person name="Du L."/>
            <person name="Sun Y."/>
            <person name="Zhan W."/>
            <person name="Jiang J."/>
            <person name="Wang Q."/>
            <person name="Zhang B."/>
            <person name="Ji P."/>
            <person name="Sakyi L.B."/>
            <person name="Cui X."/>
            <person name="Yuan T."/>
            <person name="Jiang B."/>
            <person name="Yang W."/>
            <person name="Lam T.T.-Y."/>
            <person name="Chang Q."/>
            <person name="Ding S."/>
            <person name="Wang X."/>
            <person name="Zhu J."/>
            <person name="Ruan X."/>
            <person name="Zhao L."/>
            <person name="Wei J."/>
            <person name="Que T."/>
            <person name="Du C."/>
            <person name="Cheng J."/>
            <person name="Dai P."/>
            <person name="Han X."/>
            <person name="Huang E."/>
            <person name="Gao Y."/>
            <person name="Liu J."/>
            <person name="Shao H."/>
            <person name="Ye R."/>
            <person name="Li L."/>
            <person name="Wei W."/>
            <person name="Wang X."/>
            <person name="Wang C."/>
            <person name="Yang T."/>
            <person name="Huo Q."/>
            <person name="Li W."/>
            <person name="Guo W."/>
            <person name="Chen H."/>
            <person name="Zhou L."/>
            <person name="Ni X."/>
            <person name="Tian J."/>
            <person name="Zhou Y."/>
            <person name="Sheng Y."/>
            <person name="Liu T."/>
            <person name="Pan Y."/>
            <person name="Xia L."/>
            <person name="Li J."/>
            <person name="Zhao F."/>
            <person name="Cao W."/>
        </authorList>
    </citation>
    <scope>NUCLEOTIDE SEQUENCE</scope>
    <source>
        <strain evidence="1">Dsil-2018</strain>
    </source>
</reference>
<organism evidence="1 2">
    <name type="scientific">Dermacentor silvarum</name>
    <name type="common">Tick</name>
    <dbReference type="NCBI Taxonomy" id="543639"/>
    <lineage>
        <taxon>Eukaryota</taxon>
        <taxon>Metazoa</taxon>
        <taxon>Ecdysozoa</taxon>
        <taxon>Arthropoda</taxon>
        <taxon>Chelicerata</taxon>
        <taxon>Arachnida</taxon>
        <taxon>Acari</taxon>
        <taxon>Parasitiformes</taxon>
        <taxon>Ixodida</taxon>
        <taxon>Ixodoidea</taxon>
        <taxon>Ixodidae</taxon>
        <taxon>Rhipicephalinae</taxon>
        <taxon>Dermacentor</taxon>
    </lineage>
</organism>
<protein>
    <submittedName>
        <fullName evidence="1">Uncharacterized protein</fullName>
    </submittedName>
</protein>
<accession>A0ACB8DST4</accession>
<sequence>MENRRINKIKPHASTTLRRSKDHHSTKRQPPIFTTPPREAQDEDTICTNFQQNIIVVSTPIEAHADKYQNISRINIGNQAFETSAYEAAPDCTSKGTLPGIPNGANVITPRNPTAIAAKRLSNIMTVIVLFNGLRVPTYVCYGGTLLRCSLYRKQIDTCCQCAKTTKIARDLRGAGSESNNNNSERRQLTSCHIPSLKRLFSTRRLLDNVDRSMPRRAALQLGDAAGRQLWLAEDGWTRRGDLTLCKATITQLNIQRSNGLRGIWHNTADHAVCTTDIPLLLGEVPATKRTLKAILLTNPTLGAAWQHSAPSQCATASSPELRLLPEPKD</sequence>
<evidence type="ECO:0000313" key="1">
    <source>
        <dbReference type="EMBL" id="KAH7977391.1"/>
    </source>
</evidence>
<evidence type="ECO:0000313" key="2">
    <source>
        <dbReference type="Proteomes" id="UP000821865"/>
    </source>
</evidence>
<proteinExistence type="predicted"/>
<dbReference type="Proteomes" id="UP000821865">
    <property type="component" value="Chromosome 1"/>
</dbReference>
<comment type="caution">
    <text evidence="1">The sequence shown here is derived from an EMBL/GenBank/DDBJ whole genome shotgun (WGS) entry which is preliminary data.</text>
</comment>
<keyword evidence="2" id="KW-1185">Reference proteome</keyword>
<name>A0ACB8DST4_DERSI</name>
<dbReference type="EMBL" id="CM023470">
    <property type="protein sequence ID" value="KAH7977391.1"/>
    <property type="molecule type" value="Genomic_DNA"/>
</dbReference>